<proteinExistence type="predicted"/>
<protein>
    <submittedName>
        <fullName evidence="2">DNA ligase</fullName>
    </submittedName>
</protein>
<comment type="caution">
    <text evidence="2">The sequence shown here is derived from an EMBL/GenBank/DDBJ whole genome shotgun (WGS) entry which is preliminary data.</text>
</comment>
<accession>A0A8J4TQS7</accession>
<dbReference type="AlphaFoldDB" id="A0A8J4TQS7"/>
<sequence length="116" mass="12907">MSNAASSSPAGGLELQQLGGSIAEQQPEKYRASQSASRDQLFQHQTAILTGILLDRSPQVAPRVDLPTVSSVQRGTMERKRDEREMSQRGGGRKTDGQRDSRRQRAFKHKKESSRE</sequence>
<feature type="compositionally biased region" description="Basic and acidic residues" evidence="1">
    <location>
        <begin position="76"/>
        <end position="103"/>
    </location>
</feature>
<feature type="region of interest" description="Disordered" evidence="1">
    <location>
        <begin position="54"/>
        <end position="116"/>
    </location>
</feature>
<evidence type="ECO:0000256" key="1">
    <source>
        <dbReference type="SAM" id="MobiDB-lite"/>
    </source>
</evidence>
<evidence type="ECO:0000313" key="3">
    <source>
        <dbReference type="Proteomes" id="UP000727407"/>
    </source>
</evidence>
<dbReference type="Proteomes" id="UP000727407">
    <property type="component" value="Unassembled WGS sequence"/>
</dbReference>
<evidence type="ECO:0000313" key="2">
    <source>
        <dbReference type="EMBL" id="KAF5892163.1"/>
    </source>
</evidence>
<keyword evidence="2" id="KW-0436">Ligase</keyword>
<name>A0A8J4TQS7_CLAMG</name>
<reference evidence="2" key="1">
    <citation type="submission" date="2020-07" db="EMBL/GenBank/DDBJ databases">
        <title>Clarias magur genome sequencing, assembly and annotation.</title>
        <authorList>
            <person name="Kushwaha B."/>
            <person name="Kumar R."/>
            <person name="Das P."/>
            <person name="Joshi C.G."/>
            <person name="Kumar D."/>
            <person name="Nagpure N.S."/>
            <person name="Pandey M."/>
            <person name="Agarwal S."/>
            <person name="Srivastava S."/>
            <person name="Singh M."/>
            <person name="Sahoo L."/>
            <person name="Jayasankar P."/>
            <person name="Meher P.K."/>
            <person name="Koringa P.G."/>
            <person name="Iquebal M.A."/>
            <person name="Das S.P."/>
            <person name="Bit A."/>
            <person name="Patnaik S."/>
            <person name="Patel N."/>
            <person name="Shah T.M."/>
            <person name="Hinsu A."/>
            <person name="Jena J.K."/>
        </authorList>
    </citation>
    <scope>NUCLEOTIDE SEQUENCE</scope>
    <source>
        <strain evidence="2">CIFAMagur01</strain>
        <tissue evidence="2">Testis</tissue>
    </source>
</reference>
<dbReference type="EMBL" id="QNUK01000522">
    <property type="protein sequence ID" value="KAF5892163.1"/>
    <property type="molecule type" value="Genomic_DNA"/>
</dbReference>
<feature type="compositionally biased region" description="Basic residues" evidence="1">
    <location>
        <begin position="104"/>
        <end position="116"/>
    </location>
</feature>
<keyword evidence="3" id="KW-1185">Reference proteome</keyword>
<feature type="region of interest" description="Disordered" evidence="1">
    <location>
        <begin position="1"/>
        <end position="39"/>
    </location>
</feature>
<organism evidence="2 3">
    <name type="scientific">Clarias magur</name>
    <name type="common">Asian catfish</name>
    <name type="synonym">Macropteronotus magur</name>
    <dbReference type="NCBI Taxonomy" id="1594786"/>
    <lineage>
        <taxon>Eukaryota</taxon>
        <taxon>Metazoa</taxon>
        <taxon>Chordata</taxon>
        <taxon>Craniata</taxon>
        <taxon>Vertebrata</taxon>
        <taxon>Euteleostomi</taxon>
        <taxon>Actinopterygii</taxon>
        <taxon>Neopterygii</taxon>
        <taxon>Teleostei</taxon>
        <taxon>Ostariophysi</taxon>
        <taxon>Siluriformes</taxon>
        <taxon>Clariidae</taxon>
        <taxon>Clarias</taxon>
    </lineage>
</organism>
<feature type="non-terminal residue" evidence="2">
    <location>
        <position position="116"/>
    </location>
</feature>
<gene>
    <name evidence="2" type="primary">ligA</name>
    <name evidence="2" type="ORF">DAT39_018134</name>
</gene>
<dbReference type="GO" id="GO:0016874">
    <property type="term" value="F:ligase activity"/>
    <property type="evidence" value="ECO:0007669"/>
    <property type="project" value="UniProtKB-KW"/>
</dbReference>